<dbReference type="Proteomes" id="UP000192678">
    <property type="component" value="Unassembled WGS sequence"/>
</dbReference>
<sequence>MKKIIYTFSVLTLLLTLSSCKKYLDINKSPNTATAVDPKLLFSYASVAYINLRSSGDLYIPVGLASQSLGGGGNNPTGWSGGDPSADTYTFSANFLNNTWVSLYVRAGANLKQAIKLSEAASPVNNNAAAQCKVLLAMVVYDITTTFGDVPFTEAWNPDIIYPKFDDQKTVLEGTISILDEALAQFDEASPLKIGANADGYDLFYKGDIAKWKKLAKSLKLRSLLTMVDKDPTKAAAVGAIFSAGTTSLVSSAADNALIAYQDIANKRNPKYAIGLQYNNGNNFFFATKPVTDIMDPTPALAVADPRLPKFFDKPATATKYVGVVPGDDGVDALNPRIAKSLHSPTAPEVMFTYQEQLFNEAEVYARGLGVAVDLAKASQLYKNALQASCLFFGVDATSSTNFSNQYPVGVFSSQAEAIRAIHAQQWVDKMDRGLDAFTQWRRSGVDGSEVPVLTLPLGAPAGPIFRRYEYPILNEISRNPNAPKTTIKYNEKMWFDL</sequence>
<name>A0A1W2BMN4_9SPHI</name>
<evidence type="ECO:0000313" key="1">
    <source>
        <dbReference type="EMBL" id="SMC73798.1"/>
    </source>
</evidence>
<dbReference type="Gene3D" id="1.25.40.390">
    <property type="match status" value="1"/>
</dbReference>
<dbReference type="InterPro" id="IPR011990">
    <property type="entry name" value="TPR-like_helical_dom_sf"/>
</dbReference>
<proteinExistence type="predicted"/>
<dbReference type="SUPFAM" id="SSF48452">
    <property type="entry name" value="TPR-like"/>
    <property type="match status" value="1"/>
</dbReference>
<reference evidence="1 2" key="1">
    <citation type="submission" date="2017-04" db="EMBL/GenBank/DDBJ databases">
        <authorList>
            <person name="Afonso C.L."/>
            <person name="Miller P.J."/>
            <person name="Scott M.A."/>
            <person name="Spackman E."/>
            <person name="Goraichik I."/>
            <person name="Dimitrov K.M."/>
            <person name="Suarez D.L."/>
            <person name="Swayne D.E."/>
        </authorList>
    </citation>
    <scope>NUCLEOTIDE SEQUENCE [LARGE SCALE GENOMIC DNA]</scope>
    <source>
        <strain evidence="1 2">DSM 19625</strain>
    </source>
</reference>
<dbReference type="PROSITE" id="PS51257">
    <property type="entry name" value="PROKAR_LIPOPROTEIN"/>
    <property type="match status" value="1"/>
</dbReference>
<evidence type="ECO:0000313" key="2">
    <source>
        <dbReference type="Proteomes" id="UP000192678"/>
    </source>
</evidence>
<dbReference type="AlphaFoldDB" id="A0A1W2BMN4"/>
<gene>
    <name evidence="1" type="ORF">SAMN04488101_102599</name>
</gene>
<dbReference type="Pfam" id="PF12771">
    <property type="entry name" value="SusD-like_2"/>
    <property type="match status" value="1"/>
</dbReference>
<protein>
    <submittedName>
        <fullName evidence="1">Starch-binding associating with outer membrane</fullName>
    </submittedName>
</protein>
<keyword evidence="2" id="KW-1185">Reference proteome</keyword>
<dbReference type="OrthoDB" id="622163at2"/>
<dbReference type="EMBL" id="FWYB01000002">
    <property type="protein sequence ID" value="SMC73798.1"/>
    <property type="molecule type" value="Genomic_DNA"/>
</dbReference>
<organism evidence="1 2">
    <name type="scientific">Pedobacter nyackensis</name>
    <dbReference type="NCBI Taxonomy" id="475255"/>
    <lineage>
        <taxon>Bacteria</taxon>
        <taxon>Pseudomonadati</taxon>
        <taxon>Bacteroidota</taxon>
        <taxon>Sphingobacteriia</taxon>
        <taxon>Sphingobacteriales</taxon>
        <taxon>Sphingobacteriaceae</taxon>
        <taxon>Pedobacter</taxon>
    </lineage>
</organism>
<dbReference type="RefSeq" id="WP_084288572.1">
    <property type="nucleotide sequence ID" value="NZ_FWYB01000002.1"/>
</dbReference>
<accession>A0A1W2BMN4</accession>
<dbReference type="STRING" id="475255.SAMN04488101_102599"/>
<dbReference type="InterPro" id="IPR041662">
    <property type="entry name" value="SusD-like_2"/>
</dbReference>